<proteinExistence type="predicted"/>
<gene>
    <name evidence="3" type="ORF">BOKJ2_LOCUS4301</name>
</gene>
<evidence type="ECO:0000256" key="1">
    <source>
        <dbReference type="SAM" id="MobiDB-lite"/>
    </source>
</evidence>
<dbReference type="Proteomes" id="UP000614601">
    <property type="component" value="Unassembled WGS sequence"/>
</dbReference>
<dbReference type="EMBL" id="CAJFCW020000002">
    <property type="protein sequence ID" value="CAG9096344.1"/>
    <property type="molecule type" value="Genomic_DNA"/>
</dbReference>
<protein>
    <submittedName>
        <fullName evidence="3">Uncharacterized protein</fullName>
    </submittedName>
</protein>
<organism evidence="3 4">
    <name type="scientific">Bursaphelenchus okinawaensis</name>
    <dbReference type="NCBI Taxonomy" id="465554"/>
    <lineage>
        <taxon>Eukaryota</taxon>
        <taxon>Metazoa</taxon>
        <taxon>Ecdysozoa</taxon>
        <taxon>Nematoda</taxon>
        <taxon>Chromadorea</taxon>
        <taxon>Rhabditida</taxon>
        <taxon>Tylenchina</taxon>
        <taxon>Tylenchomorpha</taxon>
        <taxon>Aphelenchoidea</taxon>
        <taxon>Aphelenchoididae</taxon>
        <taxon>Bursaphelenchus</taxon>
    </lineage>
</organism>
<dbReference type="AlphaFoldDB" id="A0A811KAT9"/>
<feature type="region of interest" description="Disordered" evidence="1">
    <location>
        <begin position="479"/>
        <end position="534"/>
    </location>
</feature>
<accession>A0A811KAT9</accession>
<feature type="chain" id="PRO_5036408298" evidence="2">
    <location>
        <begin position="24"/>
        <end position="534"/>
    </location>
</feature>
<feature type="compositionally biased region" description="Basic residues" evidence="1">
    <location>
        <begin position="494"/>
        <end position="505"/>
    </location>
</feature>
<feature type="signal peptide" evidence="2">
    <location>
        <begin position="1"/>
        <end position="23"/>
    </location>
</feature>
<comment type="caution">
    <text evidence="3">The sequence shown here is derived from an EMBL/GenBank/DDBJ whole genome shotgun (WGS) entry which is preliminary data.</text>
</comment>
<dbReference type="OrthoDB" id="10624849at2759"/>
<evidence type="ECO:0000313" key="3">
    <source>
        <dbReference type="EMBL" id="CAD5212500.1"/>
    </source>
</evidence>
<dbReference type="Proteomes" id="UP000783686">
    <property type="component" value="Unassembled WGS sequence"/>
</dbReference>
<keyword evidence="4" id="KW-1185">Reference proteome</keyword>
<keyword evidence="2" id="KW-0732">Signal</keyword>
<sequence length="534" mass="58823">MAFSYSALTVALFLCSFYVSTYALEEECKCNNQPCIDRGYEFCYEASIDDYTNKCELKCRKEGDCLDHSCECSNRKCLQLYGINSTCYTAFCDNGICNVACNNDVAECKCSTKECKGKGYEVCIKAEFNNETAVCDYKCQKEGDCIDKKCTCNAQECSEQGKRCCGTYCYDGECMSKCCHLPTTKAPTTPVPFNPPSSPENCTCDNEYCVEHGYNVCESAEYANGTCSYTCGKKGDCLNKNCTCSDDECINLGFDSCSGTICINEICYIQCCKQCDSTTQTTAIITKTTTLKPKPVDPTPTGSLQQCVCDNFTCIERGYEYCVDAFLDANGVCDYSCIKVDDCPQKNCTCEDQQCVELGFQYCETAYCQDGRCELSCCNDTATPHPQEPTLPTPCDCTEQMVKQCFDEGYTYCVHGELIDAVCKPICRGPHCANGTQCVCEDKECGNLGYDHCGGTYCENNECKISCCVKNGAEQNFTMPPVTTRHPFTTTSHLTRRTRTPKPKKTTTETTTTTTLSTTTTTTVTPAGDLPPGK</sequence>
<evidence type="ECO:0000256" key="2">
    <source>
        <dbReference type="SAM" id="SignalP"/>
    </source>
</evidence>
<evidence type="ECO:0000313" key="4">
    <source>
        <dbReference type="Proteomes" id="UP000614601"/>
    </source>
</evidence>
<reference evidence="3" key="1">
    <citation type="submission" date="2020-09" db="EMBL/GenBank/DDBJ databases">
        <authorList>
            <person name="Kikuchi T."/>
        </authorList>
    </citation>
    <scope>NUCLEOTIDE SEQUENCE</scope>
    <source>
        <strain evidence="3">SH1</strain>
    </source>
</reference>
<feature type="compositionally biased region" description="Low complexity" evidence="1">
    <location>
        <begin position="508"/>
        <end position="526"/>
    </location>
</feature>
<name>A0A811KAT9_9BILA</name>
<dbReference type="EMBL" id="CAJFDH010000002">
    <property type="protein sequence ID" value="CAD5212500.1"/>
    <property type="molecule type" value="Genomic_DNA"/>
</dbReference>